<evidence type="ECO:0000313" key="5">
    <source>
        <dbReference type="WBParaSite" id="SCUD_0000639901-mRNA-1"/>
    </source>
</evidence>
<evidence type="ECO:0000256" key="1">
    <source>
        <dbReference type="SAM" id="Phobius"/>
    </source>
</evidence>
<dbReference type="InterPro" id="IPR056385">
    <property type="entry name" value="UBL_AVO1/Sin1"/>
</dbReference>
<dbReference type="EMBL" id="UZAK01013971">
    <property type="protein sequence ID" value="VDP03635.1"/>
    <property type="molecule type" value="Genomic_DNA"/>
</dbReference>
<keyword evidence="4" id="KW-1185">Reference proteome</keyword>
<name>A0A183JUK7_9TREM</name>
<keyword evidence="1" id="KW-0472">Membrane</keyword>
<dbReference type="Pfam" id="PF23164">
    <property type="entry name" value="UBL_AVO1"/>
    <property type="match status" value="1"/>
</dbReference>
<protein>
    <recommendedName>
        <fullName evidence="2">AVO1/Sin1 ubiquitin-like domain-containing protein</fullName>
    </recommendedName>
</protein>
<evidence type="ECO:0000259" key="2">
    <source>
        <dbReference type="Pfam" id="PF23164"/>
    </source>
</evidence>
<keyword evidence="1" id="KW-1133">Transmembrane helix</keyword>
<proteinExistence type="predicted"/>
<evidence type="ECO:0000313" key="4">
    <source>
        <dbReference type="Proteomes" id="UP000279833"/>
    </source>
</evidence>
<dbReference type="Proteomes" id="UP000279833">
    <property type="component" value="Unassembled WGS sequence"/>
</dbReference>
<sequence length="80" mass="9839">MDEKQAITMRYIIMEIRNHYVSVNVYLFIMQIKSFSFLLINTITSNNLEDIKIHYCKLLAIYSHEYWYKRAPIYMRHTKQ</sequence>
<feature type="transmembrane region" description="Helical" evidence="1">
    <location>
        <begin position="21"/>
        <end position="40"/>
    </location>
</feature>
<reference evidence="3 4" key="2">
    <citation type="submission" date="2018-11" db="EMBL/GenBank/DDBJ databases">
        <authorList>
            <consortium name="Pathogen Informatics"/>
        </authorList>
    </citation>
    <scope>NUCLEOTIDE SEQUENCE [LARGE SCALE GENOMIC DNA]</scope>
    <source>
        <strain evidence="3">Dakar</strain>
        <strain evidence="4">Dakar, Senegal</strain>
    </source>
</reference>
<evidence type="ECO:0000313" key="3">
    <source>
        <dbReference type="EMBL" id="VDP03635.1"/>
    </source>
</evidence>
<dbReference type="AlphaFoldDB" id="A0A183JUK7"/>
<accession>A0A183JUK7</accession>
<gene>
    <name evidence="3" type="ORF">SCUD_LOCUS6399</name>
</gene>
<reference evidence="5" key="1">
    <citation type="submission" date="2016-06" db="UniProtKB">
        <authorList>
            <consortium name="WormBaseParasite"/>
        </authorList>
    </citation>
    <scope>IDENTIFICATION</scope>
</reference>
<dbReference type="WBParaSite" id="SCUD_0000639901-mRNA-1">
    <property type="protein sequence ID" value="SCUD_0000639901-mRNA-1"/>
    <property type="gene ID" value="SCUD_0000639901"/>
</dbReference>
<feature type="domain" description="AVO1/Sin1 ubiquitin-like" evidence="2">
    <location>
        <begin position="20"/>
        <end position="69"/>
    </location>
</feature>
<organism evidence="5">
    <name type="scientific">Schistosoma curassoni</name>
    <dbReference type="NCBI Taxonomy" id="6186"/>
    <lineage>
        <taxon>Eukaryota</taxon>
        <taxon>Metazoa</taxon>
        <taxon>Spiralia</taxon>
        <taxon>Lophotrochozoa</taxon>
        <taxon>Platyhelminthes</taxon>
        <taxon>Trematoda</taxon>
        <taxon>Digenea</taxon>
        <taxon>Strigeidida</taxon>
        <taxon>Schistosomatoidea</taxon>
        <taxon>Schistosomatidae</taxon>
        <taxon>Schistosoma</taxon>
    </lineage>
</organism>
<keyword evidence="1" id="KW-0812">Transmembrane</keyword>